<dbReference type="AlphaFoldDB" id="A0A160KT19"/>
<protein>
    <submittedName>
        <fullName evidence="3">Uncharacterized protein</fullName>
    </submittedName>
</protein>
<dbReference type="STRING" id="33888.A6122_1437"/>
<feature type="compositionally biased region" description="Low complexity" evidence="1">
    <location>
        <begin position="307"/>
        <end position="318"/>
    </location>
</feature>
<dbReference type="PATRIC" id="fig|33888.3.peg.1579"/>
<accession>A0A160KT19</accession>
<dbReference type="EMBL" id="CP015515">
    <property type="protein sequence ID" value="AND16574.1"/>
    <property type="molecule type" value="Genomic_DNA"/>
</dbReference>
<sequence>MAATASVRPMQWWNEFMSWIRTSDGHQAVFTAVVVLLAVVIGAVVIGSVFRASIARLIRQQDYERKNAIIATLVDAAVDASAWNALSSPERVLSDRASAQAETHLRLLPIKGSGVAANWAAHELAELKHTSSTGGYQTQASVGEFRDRLVLWRDKPGRARKAFLEDLERWRFSETGREDSAESALSDLAEQIGNTGRTAPEGTTPSAAQPAAVAPVVVGAATASGAAEGTAAAVTPTIVLPPSAADASQDETHRLLADVDRLDVPSRERTVEELPPVETKPVTAGKESEQDAGAPSPVGNNGQAFRGDGTPAGAPADPDGQDDAVVRADEARFQRSAAENDQRDEHTAL</sequence>
<evidence type="ECO:0000313" key="3">
    <source>
        <dbReference type="EMBL" id="AND16574.1"/>
    </source>
</evidence>
<feature type="region of interest" description="Disordered" evidence="1">
    <location>
        <begin position="266"/>
        <end position="349"/>
    </location>
</feature>
<keyword evidence="2" id="KW-1133">Transmembrane helix</keyword>
<reference evidence="3 4" key="1">
    <citation type="submission" date="2016-05" db="EMBL/GenBank/DDBJ databases">
        <title>Complete genome sequence of Rathayibacter tritici NCPPB 1953.</title>
        <authorList>
            <person name="Park J."/>
            <person name="Lee H.-H."/>
            <person name="Lee S.-W."/>
            <person name="Seo Y.-S."/>
        </authorList>
    </citation>
    <scope>NUCLEOTIDE SEQUENCE [LARGE SCALE GENOMIC DNA]</scope>
    <source>
        <strain evidence="3 4">NCPPB 1953</strain>
    </source>
</reference>
<organism evidence="3 4">
    <name type="scientific">Rathayibacter tritici</name>
    <dbReference type="NCBI Taxonomy" id="33888"/>
    <lineage>
        <taxon>Bacteria</taxon>
        <taxon>Bacillati</taxon>
        <taxon>Actinomycetota</taxon>
        <taxon>Actinomycetes</taxon>
        <taxon>Micrococcales</taxon>
        <taxon>Microbacteriaceae</taxon>
        <taxon>Rathayibacter</taxon>
    </lineage>
</organism>
<keyword evidence="2" id="KW-0812">Transmembrane</keyword>
<dbReference type="KEGG" id="rtn:A6122_1437"/>
<evidence type="ECO:0000256" key="2">
    <source>
        <dbReference type="SAM" id="Phobius"/>
    </source>
</evidence>
<evidence type="ECO:0000313" key="4">
    <source>
        <dbReference type="Proteomes" id="UP000077071"/>
    </source>
</evidence>
<keyword evidence="4" id="KW-1185">Reference proteome</keyword>
<feature type="transmembrane region" description="Helical" evidence="2">
    <location>
        <begin position="28"/>
        <end position="50"/>
    </location>
</feature>
<name>A0A160KT19_9MICO</name>
<evidence type="ECO:0000256" key="1">
    <source>
        <dbReference type="SAM" id="MobiDB-lite"/>
    </source>
</evidence>
<feature type="compositionally biased region" description="Basic and acidic residues" evidence="1">
    <location>
        <begin position="324"/>
        <end position="349"/>
    </location>
</feature>
<gene>
    <name evidence="3" type="ORF">A6122_1437</name>
</gene>
<keyword evidence="2" id="KW-0472">Membrane</keyword>
<dbReference type="Proteomes" id="UP000077071">
    <property type="component" value="Chromosome"/>
</dbReference>
<proteinExistence type="predicted"/>